<dbReference type="SUPFAM" id="SSF50939">
    <property type="entry name" value="Sialidases"/>
    <property type="match status" value="1"/>
</dbReference>
<evidence type="ECO:0000256" key="2">
    <source>
        <dbReference type="SAM" id="SignalP"/>
    </source>
</evidence>
<evidence type="ECO:0008006" key="5">
    <source>
        <dbReference type="Google" id="ProtNLM"/>
    </source>
</evidence>
<proteinExistence type="predicted"/>
<name>A0ABN2QFL1_9ACTN</name>
<feature type="signal peptide" evidence="2">
    <location>
        <begin position="1"/>
        <end position="23"/>
    </location>
</feature>
<evidence type="ECO:0000256" key="1">
    <source>
        <dbReference type="SAM" id="MobiDB-lite"/>
    </source>
</evidence>
<comment type="caution">
    <text evidence="3">The sequence shown here is derived from an EMBL/GenBank/DDBJ whole genome shotgun (WGS) entry which is preliminary data.</text>
</comment>
<accession>A0ABN2QFL1</accession>
<evidence type="ECO:0000313" key="3">
    <source>
        <dbReference type="EMBL" id="GAA1949515.1"/>
    </source>
</evidence>
<reference evidence="3 4" key="1">
    <citation type="journal article" date="2019" name="Int. J. Syst. Evol. Microbiol.">
        <title>The Global Catalogue of Microorganisms (GCM) 10K type strain sequencing project: providing services to taxonomists for standard genome sequencing and annotation.</title>
        <authorList>
            <consortium name="The Broad Institute Genomics Platform"/>
            <consortium name="The Broad Institute Genome Sequencing Center for Infectious Disease"/>
            <person name="Wu L."/>
            <person name="Ma J."/>
        </authorList>
    </citation>
    <scope>NUCLEOTIDE SEQUENCE [LARGE SCALE GENOMIC DNA]</scope>
    <source>
        <strain evidence="3 4">JCM 15309</strain>
    </source>
</reference>
<sequence length="398" mass="41246">MLARAPASALGLTLTLGLAPALAACTGHADDAPDRRWRAVSLPLPPGPSGRIAVREATRCGDSWYVVGGVFLDHPTQDQDSRPAAWRSTDGRAWTPLAIDARTFWGQRAILASVACAHGTVAVVGARSGGAHGNPRVTTFYEDAAGLHDVDAPYTQYGGEQATNVGPIAGGAGGWLITGNRVSGPAVWTSPTGHAFTIHEGAPGLANDATVTALAQDAAWDGRQWVVVGGGNGNAPGDSLDRQPEAWTSPDGATWSRETVPGSLQFDDVERAVATPDGVLALGLRGSSFGSWHRHATWTEGETFGHLPSDASKSPFVASLSMRVTSGADDFWATTSDGARYALWRSADGDSWTKVATPTRAPDTGGEHILSVAADAAGVLLLSDDGARGRIWVTDGTG</sequence>
<keyword evidence="4" id="KW-1185">Reference proteome</keyword>
<dbReference type="EMBL" id="BAAAPB010000001">
    <property type="protein sequence ID" value="GAA1949515.1"/>
    <property type="molecule type" value="Genomic_DNA"/>
</dbReference>
<keyword evidence="2" id="KW-0732">Signal</keyword>
<feature type="chain" id="PRO_5045508811" description="Galactose oxidase" evidence="2">
    <location>
        <begin position="24"/>
        <end position="398"/>
    </location>
</feature>
<gene>
    <name evidence="3" type="ORF">GCM10009798_05900</name>
</gene>
<dbReference type="InterPro" id="IPR036278">
    <property type="entry name" value="Sialidase_sf"/>
</dbReference>
<organism evidence="3 4">
    <name type="scientific">Nocardioides panacihumi</name>
    <dbReference type="NCBI Taxonomy" id="400774"/>
    <lineage>
        <taxon>Bacteria</taxon>
        <taxon>Bacillati</taxon>
        <taxon>Actinomycetota</taxon>
        <taxon>Actinomycetes</taxon>
        <taxon>Propionibacteriales</taxon>
        <taxon>Nocardioidaceae</taxon>
        <taxon>Nocardioides</taxon>
    </lineage>
</organism>
<dbReference type="PROSITE" id="PS51257">
    <property type="entry name" value="PROKAR_LIPOPROTEIN"/>
    <property type="match status" value="1"/>
</dbReference>
<dbReference type="Proteomes" id="UP001500571">
    <property type="component" value="Unassembled WGS sequence"/>
</dbReference>
<protein>
    <recommendedName>
        <fullName evidence="5">Galactose oxidase</fullName>
    </recommendedName>
</protein>
<feature type="region of interest" description="Disordered" evidence="1">
    <location>
        <begin position="234"/>
        <end position="253"/>
    </location>
</feature>
<evidence type="ECO:0000313" key="4">
    <source>
        <dbReference type="Proteomes" id="UP001500571"/>
    </source>
</evidence>